<dbReference type="GO" id="GO:0003677">
    <property type="term" value="F:DNA binding"/>
    <property type="evidence" value="ECO:0007669"/>
    <property type="project" value="UniProtKB-KW"/>
</dbReference>
<dbReference type="SUPFAM" id="SSF88659">
    <property type="entry name" value="Sigma3 and sigma4 domains of RNA polymerase sigma factors"/>
    <property type="match status" value="1"/>
</dbReference>
<keyword evidence="3" id="KW-0731">Sigma factor</keyword>
<sequence>MEGSVSKRRFDVEALMANFMEGDADAFESLYERYKGRIYRYVVRHCGTGEQGRLLYQKFWVGFVEARPLSPSPRHLKTSLYRILHRQMRSFCQESGEATVYPVGELVAGDDGVQWGVLLIDLVRALPYRQRESLLFRYEIGLNCAAIALVLGESGFTIEERIRSAEQELSVRLAAAGCAETTREALKSYYSETRRVKPPVTWDRDILQVLPQWLGEKAPQEESNEAGMQAGLLARGFSVALRRLKSGSGALKKGLRQSVEPVGAKMPLTATNQ</sequence>
<dbReference type="GO" id="GO:0016987">
    <property type="term" value="F:sigma factor activity"/>
    <property type="evidence" value="ECO:0007669"/>
    <property type="project" value="UniProtKB-KW"/>
</dbReference>
<dbReference type="Gene3D" id="1.10.1740.10">
    <property type="match status" value="1"/>
</dbReference>
<accession>A0A370DTN9</accession>
<keyword evidence="7" id="KW-1185">Reference proteome</keyword>
<evidence type="ECO:0000256" key="4">
    <source>
        <dbReference type="ARBA" id="ARBA00023125"/>
    </source>
</evidence>
<keyword evidence="5" id="KW-0804">Transcription</keyword>
<dbReference type="PANTHER" id="PTHR43133:SF8">
    <property type="entry name" value="RNA POLYMERASE SIGMA FACTOR HI_1459-RELATED"/>
    <property type="match status" value="1"/>
</dbReference>
<evidence type="ECO:0000313" key="6">
    <source>
        <dbReference type="EMBL" id="RDH88574.1"/>
    </source>
</evidence>
<reference evidence="6 7" key="1">
    <citation type="journal article" date="2018" name="ISME J.">
        <title>Endosymbiont genomes yield clues of tubeworm success.</title>
        <authorList>
            <person name="Li Y."/>
            <person name="Liles M.R."/>
            <person name="Halanych K.M."/>
        </authorList>
    </citation>
    <scope>NUCLEOTIDE SEQUENCE [LARGE SCALE GENOMIC DNA]</scope>
    <source>
        <strain evidence="6">A1462</strain>
    </source>
</reference>
<dbReference type="GO" id="GO:0006352">
    <property type="term" value="P:DNA-templated transcription initiation"/>
    <property type="evidence" value="ECO:0007669"/>
    <property type="project" value="InterPro"/>
</dbReference>
<proteinExistence type="inferred from homology"/>
<keyword evidence="2" id="KW-0805">Transcription regulation</keyword>
<evidence type="ECO:0008006" key="8">
    <source>
        <dbReference type="Google" id="ProtNLM"/>
    </source>
</evidence>
<evidence type="ECO:0000256" key="2">
    <source>
        <dbReference type="ARBA" id="ARBA00023015"/>
    </source>
</evidence>
<dbReference type="InterPro" id="IPR013324">
    <property type="entry name" value="RNA_pol_sigma_r3/r4-like"/>
</dbReference>
<name>A0A370DTN9_9GAMM</name>
<dbReference type="EMBL" id="QFXE01000001">
    <property type="protein sequence ID" value="RDH88574.1"/>
    <property type="molecule type" value="Genomic_DNA"/>
</dbReference>
<evidence type="ECO:0000256" key="5">
    <source>
        <dbReference type="ARBA" id="ARBA00023163"/>
    </source>
</evidence>
<gene>
    <name evidence="6" type="ORF">DIZ78_01180</name>
</gene>
<evidence type="ECO:0000256" key="1">
    <source>
        <dbReference type="ARBA" id="ARBA00010641"/>
    </source>
</evidence>
<comment type="similarity">
    <text evidence="1">Belongs to the sigma-70 factor family. ECF subfamily.</text>
</comment>
<dbReference type="AlphaFoldDB" id="A0A370DTN9"/>
<comment type="caution">
    <text evidence="6">The sequence shown here is derived from an EMBL/GenBank/DDBJ whole genome shotgun (WGS) entry which is preliminary data.</text>
</comment>
<dbReference type="PANTHER" id="PTHR43133">
    <property type="entry name" value="RNA POLYMERASE ECF-TYPE SIGMA FACTO"/>
    <property type="match status" value="1"/>
</dbReference>
<dbReference type="Proteomes" id="UP000254771">
    <property type="component" value="Unassembled WGS sequence"/>
</dbReference>
<protein>
    <recommendedName>
        <fullName evidence="8">Pilus assembly protein PilV</fullName>
    </recommendedName>
</protein>
<organism evidence="6 7">
    <name type="scientific">endosymbiont of Escarpia spicata</name>
    <dbReference type="NCBI Taxonomy" id="2200908"/>
    <lineage>
        <taxon>Bacteria</taxon>
        <taxon>Pseudomonadati</taxon>
        <taxon>Pseudomonadota</taxon>
        <taxon>Gammaproteobacteria</taxon>
        <taxon>sulfur-oxidizing symbionts</taxon>
    </lineage>
</organism>
<dbReference type="SUPFAM" id="SSF88946">
    <property type="entry name" value="Sigma2 domain of RNA polymerase sigma factors"/>
    <property type="match status" value="1"/>
</dbReference>
<dbReference type="InterPro" id="IPR013325">
    <property type="entry name" value="RNA_pol_sigma_r2"/>
</dbReference>
<evidence type="ECO:0000313" key="7">
    <source>
        <dbReference type="Proteomes" id="UP000254771"/>
    </source>
</evidence>
<dbReference type="InterPro" id="IPR039425">
    <property type="entry name" value="RNA_pol_sigma-70-like"/>
</dbReference>
<evidence type="ECO:0000256" key="3">
    <source>
        <dbReference type="ARBA" id="ARBA00023082"/>
    </source>
</evidence>
<keyword evidence="4" id="KW-0238">DNA-binding</keyword>